<feature type="domain" description="YEATS" evidence="5">
    <location>
        <begin position="222"/>
        <end position="378"/>
    </location>
</feature>
<evidence type="ECO:0000256" key="2">
    <source>
        <dbReference type="PROSITE-ProRule" id="PRU00376"/>
    </source>
</evidence>
<accession>A0A8J2QYG0</accession>
<comment type="caution">
    <text evidence="6">The sequence shown here is derived from an EMBL/GenBank/DDBJ whole genome shotgun (WGS) entry which is preliminary data.</text>
</comment>
<dbReference type="GO" id="GO:0005634">
    <property type="term" value="C:nucleus"/>
    <property type="evidence" value="ECO:0007669"/>
    <property type="project" value="UniProtKB-SubCell"/>
</dbReference>
<dbReference type="PANTHER" id="PTHR23195">
    <property type="entry name" value="YEATS DOMAIN"/>
    <property type="match status" value="1"/>
</dbReference>
<proteinExistence type="predicted"/>
<evidence type="ECO:0000313" key="7">
    <source>
        <dbReference type="Proteomes" id="UP000789524"/>
    </source>
</evidence>
<reference evidence="6" key="1">
    <citation type="submission" date="2021-09" db="EMBL/GenBank/DDBJ databases">
        <authorList>
            <person name="Martin H S."/>
        </authorList>
    </citation>
    <scope>NUCLEOTIDE SEQUENCE</scope>
</reference>
<gene>
    <name evidence="6" type="ORF">DCHRY22_LOCUS10522</name>
</gene>
<dbReference type="Proteomes" id="UP000789524">
    <property type="component" value="Unassembled WGS sequence"/>
</dbReference>
<dbReference type="PROSITE" id="PS51037">
    <property type="entry name" value="YEATS"/>
    <property type="match status" value="1"/>
</dbReference>
<feature type="region of interest" description="Disordered" evidence="4">
    <location>
        <begin position="184"/>
        <end position="205"/>
    </location>
</feature>
<dbReference type="InterPro" id="IPR055129">
    <property type="entry name" value="YEATS_dom"/>
</dbReference>
<organism evidence="6 7">
    <name type="scientific">Danaus chrysippus</name>
    <name type="common">African queen</name>
    <dbReference type="NCBI Taxonomy" id="151541"/>
    <lineage>
        <taxon>Eukaryota</taxon>
        <taxon>Metazoa</taxon>
        <taxon>Ecdysozoa</taxon>
        <taxon>Arthropoda</taxon>
        <taxon>Hexapoda</taxon>
        <taxon>Insecta</taxon>
        <taxon>Pterygota</taxon>
        <taxon>Neoptera</taxon>
        <taxon>Endopterygota</taxon>
        <taxon>Lepidoptera</taxon>
        <taxon>Glossata</taxon>
        <taxon>Ditrysia</taxon>
        <taxon>Papilionoidea</taxon>
        <taxon>Nymphalidae</taxon>
        <taxon>Danainae</taxon>
        <taxon>Danaini</taxon>
        <taxon>Danaina</taxon>
        <taxon>Danaus</taxon>
        <taxon>Anosia</taxon>
    </lineage>
</organism>
<evidence type="ECO:0000256" key="4">
    <source>
        <dbReference type="SAM" id="MobiDB-lite"/>
    </source>
</evidence>
<evidence type="ECO:0000313" key="6">
    <source>
        <dbReference type="EMBL" id="CAG9573600.1"/>
    </source>
</evidence>
<dbReference type="InterPro" id="IPR038704">
    <property type="entry name" value="YEAST_sf"/>
</dbReference>
<comment type="subcellular location">
    <subcellularLocation>
        <location evidence="2">Nucleus</location>
    </subcellularLocation>
</comment>
<dbReference type="EMBL" id="CAKASE010000070">
    <property type="protein sequence ID" value="CAG9573600.1"/>
    <property type="molecule type" value="Genomic_DNA"/>
</dbReference>
<evidence type="ECO:0000256" key="3">
    <source>
        <dbReference type="SAM" id="Coils"/>
    </source>
</evidence>
<dbReference type="OrthoDB" id="1741717at2759"/>
<dbReference type="Pfam" id="PF03366">
    <property type="entry name" value="YEATS"/>
    <property type="match status" value="1"/>
</dbReference>
<feature type="region of interest" description="Disordered" evidence="4">
    <location>
        <begin position="1"/>
        <end position="29"/>
    </location>
</feature>
<name>A0A8J2QYG0_9NEOP</name>
<sequence length="850" mass="98200">MEHKEEYHDPDYPEAPAVEKPDKPKVSQEDNIQTIKTILRREFQNELDVREREVNLIDQRMSLARRYLHELRYALVNSYYNNPKLQLSASQVEDEVAAQTEPRARSEVSSILRNTQPRIHPSVQKLLGKKSVAIEEIFKSRAPRKTRRDYGAMVQKRNYTISADETKSLRPDKNDLSLTEVKMENNELEGSSVKGQASSKPKKIPRQIDPKVNNVITLDEVTRNQMKHRYRIIIGNTSKYVPPASRSDRSTHKWLLYVRGAPVVEAITVRLHHSYAPHDTVHIDKPPFQVCRRGWGEFPALVTLHFLKSHLNRPATITHTIKLDRQYTGLQTLGAETVVDVWLYSTPDMIEHEQKDEEVKEIKEELTEEENRSSLEDKQDSWMEFFDKDTSQVNVDEMLVKNEIKTETVDKHDDESDEVHNEVNDEVKNTQNKRIMKYIEPTTGKIYYLEMDRALDLTKVQEIVINSEGNVKTAKISPLKANGVKTTKNKESILRSLLKTDNCEEYTYNHIENDHCYLASDFYKRDHRQARLEDTRDKSKSVVYSKYKDIISKFTCVKSMVSYLLKHIPLVSEAAGDVDYVAMFPFVVKTDDKYWKLDFAKRRNMEWSRAKLINKLLTETFESNPSKIWRTKQILIYSRLHGYYPIRQEKADLKTDEWSSWNDINEGKSESNIRDTFPNESHLSTLSVFNKSDYVTEDSVVDLDVSGSDEEIEIVNDVSVKKKPVLVEGTVSEEVLPVDSSDRLRFLFIEKVCEDIGIVLRNEDIGHGYSYSSVHSVLLSATKCFAEELIRSSLARQLTSELGEGRVWVGWSRPRVCLQHVFLATSDPRLRLVTSAHLAADAHTHTPAPI</sequence>
<dbReference type="GO" id="GO:0006355">
    <property type="term" value="P:regulation of DNA-templated transcription"/>
    <property type="evidence" value="ECO:0007669"/>
    <property type="project" value="InterPro"/>
</dbReference>
<evidence type="ECO:0000256" key="1">
    <source>
        <dbReference type="ARBA" id="ARBA00023242"/>
    </source>
</evidence>
<dbReference type="InterPro" id="IPR005033">
    <property type="entry name" value="YEATS"/>
</dbReference>
<dbReference type="AlphaFoldDB" id="A0A8J2QYG0"/>
<dbReference type="InterPro" id="IPR055127">
    <property type="entry name" value="YEATS2_3HBD"/>
</dbReference>
<dbReference type="Pfam" id="PF22951">
    <property type="entry name" value="3HBD"/>
    <property type="match status" value="1"/>
</dbReference>
<feature type="coiled-coil region" evidence="3">
    <location>
        <begin position="349"/>
        <end position="379"/>
    </location>
</feature>
<protein>
    <submittedName>
        <fullName evidence="6">(African queen) hypothetical protein</fullName>
    </submittedName>
</protein>
<dbReference type="CDD" id="cd16907">
    <property type="entry name" value="YEATS_YEATS2_like"/>
    <property type="match status" value="1"/>
</dbReference>
<keyword evidence="1 2" id="KW-0539">Nucleus</keyword>
<keyword evidence="3" id="KW-0175">Coiled coil</keyword>
<dbReference type="Gene3D" id="2.60.40.1970">
    <property type="entry name" value="YEATS domain"/>
    <property type="match status" value="1"/>
</dbReference>
<evidence type="ECO:0000259" key="5">
    <source>
        <dbReference type="PROSITE" id="PS51037"/>
    </source>
</evidence>
<feature type="compositionally biased region" description="Basic and acidic residues" evidence="4">
    <location>
        <begin position="1"/>
        <end position="28"/>
    </location>
</feature>
<keyword evidence="7" id="KW-1185">Reference proteome</keyword>